<comment type="caution">
    <text evidence="7">Lacks conserved residue(s) required for the propagation of feature annotation.</text>
</comment>
<dbReference type="EMBL" id="JASITI010000079">
    <property type="protein sequence ID" value="MDK9500929.1"/>
    <property type="molecule type" value="Genomic_DNA"/>
</dbReference>
<evidence type="ECO:0000259" key="8">
    <source>
        <dbReference type="Pfam" id="PF09335"/>
    </source>
</evidence>
<dbReference type="Pfam" id="PF09335">
    <property type="entry name" value="VTT_dom"/>
    <property type="match status" value="1"/>
</dbReference>
<gene>
    <name evidence="9" type="ORF">QEZ40_006959</name>
</gene>
<dbReference type="PANTHER" id="PTHR12677:SF59">
    <property type="entry name" value="GOLGI APPARATUS MEMBRANE PROTEIN TVP38-RELATED"/>
    <property type="match status" value="1"/>
</dbReference>
<proteinExistence type="inferred from homology"/>
<evidence type="ECO:0000256" key="1">
    <source>
        <dbReference type="ARBA" id="ARBA00004651"/>
    </source>
</evidence>
<feature type="transmembrane region" description="Helical" evidence="7">
    <location>
        <begin position="6"/>
        <end position="33"/>
    </location>
</feature>
<comment type="similarity">
    <text evidence="2 7">Belongs to the TVP38/TMEM64 family.</text>
</comment>
<keyword evidence="3 7" id="KW-1003">Cell membrane</keyword>
<organism evidence="9 10">
    <name type="scientific">Streptomyces katrae</name>
    <dbReference type="NCBI Taxonomy" id="68223"/>
    <lineage>
        <taxon>Bacteria</taxon>
        <taxon>Bacillati</taxon>
        <taxon>Actinomycetota</taxon>
        <taxon>Actinomycetes</taxon>
        <taxon>Kitasatosporales</taxon>
        <taxon>Streptomycetaceae</taxon>
        <taxon>Streptomyces</taxon>
    </lineage>
</organism>
<dbReference type="InterPro" id="IPR015414">
    <property type="entry name" value="TMEM64"/>
</dbReference>
<dbReference type="Proteomes" id="UP001223390">
    <property type="component" value="Unassembled WGS sequence"/>
</dbReference>
<evidence type="ECO:0000313" key="10">
    <source>
        <dbReference type="Proteomes" id="UP001223390"/>
    </source>
</evidence>
<comment type="subcellular location">
    <subcellularLocation>
        <location evidence="1 7">Cell membrane</location>
        <topology evidence="1 7">Multi-pass membrane protein</topology>
    </subcellularLocation>
</comment>
<protein>
    <recommendedName>
        <fullName evidence="7">TVP38/TMEM64 family membrane protein</fullName>
    </recommendedName>
</protein>
<sequence>MLNVAAGVLFGVPAGLALAVAGTTLGAVLAFALGRSLGREALQPRLKGKVLAAVDRRLTEQGFRSMLLLRLVPGVPFQAINLAAAFSGVRLWPYTAATALGVLPGTAAYVTAGASASSPTSPAFLISAAVMVGLTLVTFVSMRGAQPAAVPAPVGEAV</sequence>
<comment type="caution">
    <text evidence="9">The sequence shown here is derived from an EMBL/GenBank/DDBJ whole genome shotgun (WGS) entry which is preliminary data.</text>
</comment>
<keyword evidence="4 7" id="KW-0812">Transmembrane</keyword>
<evidence type="ECO:0000256" key="7">
    <source>
        <dbReference type="RuleBase" id="RU366058"/>
    </source>
</evidence>
<evidence type="ECO:0000256" key="6">
    <source>
        <dbReference type="ARBA" id="ARBA00023136"/>
    </source>
</evidence>
<dbReference type="InterPro" id="IPR032816">
    <property type="entry name" value="VTT_dom"/>
</dbReference>
<evidence type="ECO:0000256" key="5">
    <source>
        <dbReference type="ARBA" id="ARBA00022989"/>
    </source>
</evidence>
<feature type="transmembrane region" description="Helical" evidence="7">
    <location>
        <begin position="67"/>
        <end position="86"/>
    </location>
</feature>
<dbReference type="PANTHER" id="PTHR12677">
    <property type="entry name" value="GOLGI APPARATUS MEMBRANE PROTEIN TVP38-RELATED"/>
    <property type="match status" value="1"/>
</dbReference>
<reference evidence="9 10" key="1">
    <citation type="submission" date="2023-05" db="EMBL/GenBank/DDBJ databases">
        <title>Sequencing and Assembly of Streptomyces sp. NP73.</title>
        <authorList>
            <person name="Konwar A.N."/>
            <person name="Saikia K."/>
            <person name="Thakur D."/>
        </authorList>
    </citation>
    <scope>NUCLEOTIDE SEQUENCE [LARGE SCALE GENOMIC DNA]</scope>
    <source>
        <strain evidence="9 10">NP73</strain>
    </source>
</reference>
<name>A0ABT7H759_9ACTN</name>
<accession>A0ABT7H759</accession>
<feature type="transmembrane region" description="Helical" evidence="7">
    <location>
        <begin position="92"/>
        <end position="111"/>
    </location>
</feature>
<keyword evidence="5 7" id="KW-1133">Transmembrane helix</keyword>
<evidence type="ECO:0000256" key="2">
    <source>
        <dbReference type="ARBA" id="ARBA00008640"/>
    </source>
</evidence>
<feature type="domain" description="VTT" evidence="8">
    <location>
        <begin position="2"/>
        <end position="114"/>
    </location>
</feature>
<keyword evidence="10" id="KW-1185">Reference proteome</keyword>
<evidence type="ECO:0000313" key="9">
    <source>
        <dbReference type="EMBL" id="MDK9500929.1"/>
    </source>
</evidence>
<evidence type="ECO:0000256" key="4">
    <source>
        <dbReference type="ARBA" id="ARBA00022692"/>
    </source>
</evidence>
<feature type="transmembrane region" description="Helical" evidence="7">
    <location>
        <begin position="123"/>
        <end position="142"/>
    </location>
</feature>
<evidence type="ECO:0000256" key="3">
    <source>
        <dbReference type="ARBA" id="ARBA00022475"/>
    </source>
</evidence>
<keyword evidence="6 7" id="KW-0472">Membrane</keyword>